<feature type="compositionally biased region" description="Polar residues" evidence="1">
    <location>
        <begin position="445"/>
        <end position="463"/>
    </location>
</feature>
<gene>
    <name evidence="3" type="ORF">HGRIS_010542</name>
</gene>
<evidence type="ECO:0000256" key="1">
    <source>
        <dbReference type="SAM" id="MobiDB-lite"/>
    </source>
</evidence>
<feature type="compositionally biased region" description="Basic and acidic residues" evidence="1">
    <location>
        <begin position="345"/>
        <end position="357"/>
    </location>
</feature>
<comment type="caution">
    <text evidence="3">The sequence shown here is derived from an EMBL/GenBank/DDBJ whole genome shotgun (WGS) entry which is preliminary data.</text>
</comment>
<sequence>MTLLALRKLPSEIIEHILVFAALDSSPSSIACLAATCKYLNALIYHTPDQHLWRSVFLAVFDDPRPLLQVLHSPGPHGVLAGLDKELADLELEEEMNILRSKARRSVQIVLNWEAEYKSRIQAAQYLATDDHGSTMLEETTDLPILAPTCSALLSMLTQSLPCAPVFRLPGLSFAPPFPPLILQRWYKGSVPPIYASRNSEWVEKQLRRGYPEVLVSRIFGGPILPKPLPPRRLRKELQDLPHEAVLKEMEDLRITLQYTWQETTEGQHFHKLVFLTGLRLPNSSQSLAPAGTPSSSSDISASLSSQLQSARANAGRKVYDMSYLSQDREWGPFLRKEGIVPDEAGFRERGLPRREDADEEDADDEDYLPPSDQAPADTSPPRDLHPHELIPDYSMLAAARLTVECSLNELLGRNNEEDSDTESASEDAHDAEELLAQLAPWPSAPTQHNAQSSTPASSHTHQSSSTGPSTADSAAAADAGGTAAEANDTTRFRRIMQDLNGNALHCLEFLRMGGAPDYWRLFTTAVTDDSESQEENAATSTSPDTTSAKGKAHATDDGTIHLMKEPMAGWDWAGVEGIWQRSVCWMDYRDLLHHNLSFRQGVPVLEPPDQIIRIFPMKLRITGYLPPPPPPPSVNTPVYTTSMPLMSGIAYKSSEEYVLGSAAADVYQSLVYRLPILLVEGESLGSDMDPDEQRRIRGRVSMIGDGAVRWSLSTSTPGDGDAEWITEGVQVGAIGSTLGVIGLWTGAEHARAEPIGPWWMWKVA</sequence>
<dbReference type="Proteomes" id="UP001556367">
    <property type="component" value="Unassembled WGS sequence"/>
</dbReference>
<evidence type="ECO:0000313" key="3">
    <source>
        <dbReference type="EMBL" id="KAL0947908.1"/>
    </source>
</evidence>
<organism evidence="3 4">
    <name type="scientific">Hohenbuehelia grisea</name>
    <dbReference type="NCBI Taxonomy" id="104357"/>
    <lineage>
        <taxon>Eukaryota</taxon>
        <taxon>Fungi</taxon>
        <taxon>Dikarya</taxon>
        <taxon>Basidiomycota</taxon>
        <taxon>Agaricomycotina</taxon>
        <taxon>Agaricomycetes</taxon>
        <taxon>Agaricomycetidae</taxon>
        <taxon>Agaricales</taxon>
        <taxon>Pleurotineae</taxon>
        <taxon>Pleurotaceae</taxon>
        <taxon>Hohenbuehelia</taxon>
    </lineage>
</organism>
<protein>
    <recommendedName>
        <fullName evidence="2">F-box domain-containing protein</fullName>
    </recommendedName>
</protein>
<feature type="region of interest" description="Disordered" evidence="1">
    <location>
        <begin position="529"/>
        <end position="555"/>
    </location>
</feature>
<evidence type="ECO:0000259" key="2">
    <source>
        <dbReference type="Pfam" id="PF12937"/>
    </source>
</evidence>
<feature type="region of interest" description="Disordered" evidence="1">
    <location>
        <begin position="444"/>
        <end position="486"/>
    </location>
</feature>
<proteinExistence type="predicted"/>
<feature type="compositionally biased region" description="Acidic residues" evidence="1">
    <location>
        <begin position="358"/>
        <end position="368"/>
    </location>
</feature>
<feature type="region of interest" description="Disordered" evidence="1">
    <location>
        <begin position="345"/>
        <end position="389"/>
    </location>
</feature>
<feature type="domain" description="F-box" evidence="2">
    <location>
        <begin position="7"/>
        <end position="58"/>
    </location>
</feature>
<dbReference type="InterPro" id="IPR036047">
    <property type="entry name" value="F-box-like_dom_sf"/>
</dbReference>
<dbReference type="InterPro" id="IPR001810">
    <property type="entry name" value="F-box_dom"/>
</dbReference>
<evidence type="ECO:0000313" key="4">
    <source>
        <dbReference type="Proteomes" id="UP001556367"/>
    </source>
</evidence>
<dbReference type="Gene3D" id="1.20.1280.50">
    <property type="match status" value="1"/>
</dbReference>
<feature type="compositionally biased region" description="Low complexity" evidence="1">
    <location>
        <begin position="464"/>
        <end position="486"/>
    </location>
</feature>
<dbReference type="SUPFAM" id="SSF81383">
    <property type="entry name" value="F-box domain"/>
    <property type="match status" value="1"/>
</dbReference>
<dbReference type="EMBL" id="JASNQZ010000014">
    <property type="protein sequence ID" value="KAL0947908.1"/>
    <property type="molecule type" value="Genomic_DNA"/>
</dbReference>
<feature type="compositionally biased region" description="Low complexity" evidence="1">
    <location>
        <begin position="538"/>
        <end position="549"/>
    </location>
</feature>
<name>A0ABR3IXC6_9AGAR</name>
<reference evidence="4" key="1">
    <citation type="submission" date="2024-06" db="EMBL/GenBank/DDBJ databases">
        <title>Multi-omics analyses provide insights into the biosynthesis of the anticancer antibiotic pleurotin in Hohenbuehelia grisea.</title>
        <authorList>
            <person name="Weaver J.A."/>
            <person name="Alberti F."/>
        </authorList>
    </citation>
    <scope>NUCLEOTIDE SEQUENCE [LARGE SCALE GENOMIC DNA]</scope>
    <source>
        <strain evidence="4">T-177</strain>
    </source>
</reference>
<keyword evidence="4" id="KW-1185">Reference proteome</keyword>
<accession>A0ABR3IXC6</accession>
<dbReference type="Pfam" id="PF12937">
    <property type="entry name" value="F-box-like"/>
    <property type="match status" value="1"/>
</dbReference>